<evidence type="ECO:0000256" key="6">
    <source>
        <dbReference type="ARBA" id="ARBA00022781"/>
    </source>
</evidence>
<dbReference type="InterPro" id="IPR035908">
    <property type="entry name" value="F0_ATP_A_sf"/>
</dbReference>
<evidence type="ECO:0000256" key="1">
    <source>
        <dbReference type="ARBA" id="ARBA00004141"/>
    </source>
</evidence>
<accession>E2FLS0</accession>
<dbReference type="GO" id="GO:0046933">
    <property type="term" value="F:proton-transporting ATP synthase activity, rotational mechanism"/>
    <property type="evidence" value="ECO:0007669"/>
    <property type="project" value="TreeGrafter"/>
</dbReference>
<keyword evidence="7 12" id="KW-1133">Transmembrane helix</keyword>
<keyword evidence="3" id="KW-0813">Transport</keyword>
<dbReference type="Gene3D" id="1.20.120.220">
    <property type="entry name" value="ATP synthase, F0 complex, subunit A"/>
    <property type="match status" value="1"/>
</dbReference>
<evidence type="ECO:0000256" key="7">
    <source>
        <dbReference type="ARBA" id="ARBA00022989"/>
    </source>
</evidence>
<keyword evidence="13" id="KW-0496">Mitochondrion</keyword>
<dbReference type="PRINTS" id="PR00123">
    <property type="entry name" value="ATPASEA"/>
</dbReference>
<evidence type="ECO:0000256" key="4">
    <source>
        <dbReference type="ARBA" id="ARBA00022547"/>
    </source>
</evidence>
<evidence type="ECO:0000256" key="10">
    <source>
        <dbReference type="ARBA" id="ARBA00023310"/>
    </source>
</evidence>
<evidence type="ECO:0000256" key="8">
    <source>
        <dbReference type="ARBA" id="ARBA00023065"/>
    </source>
</evidence>
<dbReference type="InterPro" id="IPR000568">
    <property type="entry name" value="ATP_synth_F0_asu"/>
</dbReference>
<name>E2FLS0_9CAEN</name>
<dbReference type="InterPro" id="IPR023011">
    <property type="entry name" value="ATP_synth_F0_asu_AS"/>
</dbReference>
<feature type="transmembrane region" description="Helical" evidence="12">
    <location>
        <begin position="203"/>
        <end position="223"/>
    </location>
</feature>
<dbReference type="InterPro" id="IPR045083">
    <property type="entry name" value="ATP_synth_F0_asu_bact/mt"/>
</dbReference>
<dbReference type="NCBIfam" id="TIGR01131">
    <property type="entry name" value="ATP_synt_6_or_A"/>
    <property type="match status" value="1"/>
</dbReference>
<gene>
    <name evidence="13" type="primary">ATP6</name>
</gene>
<dbReference type="PANTHER" id="PTHR11410">
    <property type="entry name" value="ATP SYNTHASE SUBUNIT A"/>
    <property type="match status" value="1"/>
</dbReference>
<feature type="transmembrane region" description="Helical" evidence="12">
    <location>
        <begin position="71"/>
        <end position="95"/>
    </location>
</feature>
<feature type="transmembrane region" description="Helical" evidence="12">
    <location>
        <begin position="21"/>
        <end position="40"/>
    </location>
</feature>
<reference evidence="13" key="1">
    <citation type="journal article" date="2010" name="BMC Genomics">
        <title>Sessile snails, dynamic genomes: gene rearrangements within the mitochondrial genome of a family of caenogastropod molluscs.</title>
        <authorList>
            <person name="Rawlings T.A."/>
            <person name="MacInnis M.J."/>
            <person name="Bieler R."/>
            <person name="Boore J.L."/>
            <person name="Collins T.M."/>
        </authorList>
    </citation>
    <scope>NUCLEOTIDE SEQUENCE</scope>
    <source>
        <tissue evidence="13">Foot</tissue>
    </source>
</reference>
<comment type="similarity">
    <text evidence="2">Belongs to the ATPase A chain family.</text>
</comment>
<evidence type="ECO:0000256" key="12">
    <source>
        <dbReference type="SAM" id="Phobius"/>
    </source>
</evidence>
<dbReference type="GO" id="GO:0005743">
    <property type="term" value="C:mitochondrial inner membrane"/>
    <property type="evidence" value="ECO:0007669"/>
    <property type="project" value="UniProtKB-SubCell"/>
</dbReference>
<geneLocation type="mitochondrion" evidence="13"/>
<evidence type="ECO:0000256" key="9">
    <source>
        <dbReference type="ARBA" id="ARBA00023136"/>
    </source>
</evidence>
<dbReference type="AlphaFoldDB" id="E2FLS0"/>
<keyword evidence="4" id="KW-0138">CF(0)</keyword>
<feature type="transmembrane region" description="Helical" evidence="12">
    <location>
        <begin position="172"/>
        <end position="197"/>
    </location>
</feature>
<sequence>MLVDIFSCFDDKNEVFMSLYLLMWALPLAVLVVFISNYWVSNPGWMLLLGGLKQTIFSQVGRSLGMGLDGFVSLVAVLFTGIILMNLSGMVPYVFGVTSHLLLSFSLGFPVWLSLILSALVVNWSSVVAALLPAGAPPALSPFLVLVETVSLLVRPITLSVRLAANMSAGHIVLGLVGNYFAGACFSSSSVLILALVQVFYSIFEFAICAVQGYIFCLLLVLYSDEHSR</sequence>
<evidence type="ECO:0000256" key="3">
    <source>
        <dbReference type="ARBA" id="ARBA00022448"/>
    </source>
</evidence>
<dbReference type="EMBL" id="HM174253">
    <property type="protein sequence ID" value="ADI79386.1"/>
    <property type="molecule type" value="Genomic_DNA"/>
</dbReference>
<dbReference type="GO" id="GO:0045259">
    <property type="term" value="C:proton-transporting ATP synthase complex"/>
    <property type="evidence" value="ECO:0007669"/>
    <property type="project" value="UniProtKB-KW"/>
</dbReference>
<keyword evidence="10" id="KW-0066">ATP synthesis</keyword>
<feature type="transmembrane region" description="Helical" evidence="12">
    <location>
        <begin position="143"/>
        <end position="165"/>
    </location>
</feature>
<proteinExistence type="inferred from homology"/>
<dbReference type="Pfam" id="PF00119">
    <property type="entry name" value="ATP-synt_A"/>
    <property type="match status" value="1"/>
</dbReference>
<dbReference type="PROSITE" id="PS00449">
    <property type="entry name" value="ATPASE_A"/>
    <property type="match status" value="1"/>
</dbReference>
<dbReference type="SUPFAM" id="SSF81336">
    <property type="entry name" value="F1F0 ATP synthase subunit A"/>
    <property type="match status" value="1"/>
</dbReference>
<keyword evidence="9 12" id="KW-0472">Membrane</keyword>
<keyword evidence="5 12" id="KW-0812">Transmembrane</keyword>
<feature type="transmembrane region" description="Helical" evidence="12">
    <location>
        <begin position="107"/>
        <end position="131"/>
    </location>
</feature>
<evidence type="ECO:0000256" key="11">
    <source>
        <dbReference type="RuleBase" id="RU004450"/>
    </source>
</evidence>
<evidence type="ECO:0000256" key="5">
    <source>
        <dbReference type="ARBA" id="ARBA00022692"/>
    </source>
</evidence>
<dbReference type="GeneID" id="9830113"/>
<comment type="subcellular location">
    <subcellularLocation>
        <location evidence="1">Membrane</location>
        <topology evidence="1">Multi-pass membrane protein</topology>
    </subcellularLocation>
    <subcellularLocation>
        <location evidence="11">Mitochondrion inner membrane</location>
        <topology evidence="11">Multi-pass membrane protein</topology>
    </subcellularLocation>
</comment>
<organism evidence="13">
    <name type="scientific">Ceraesignum maximum</name>
    <dbReference type="NCBI Taxonomy" id="1522080"/>
    <lineage>
        <taxon>Eukaryota</taxon>
        <taxon>Metazoa</taxon>
        <taxon>Spiralia</taxon>
        <taxon>Lophotrochozoa</taxon>
        <taxon>Mollusca</taxon>
        <taxon>Gastropoda</taxon>
        <taxon>Caenogastropoda</taxon>
        <taxon>Littorinimorpha</taxon>
        <taxon>Vermetoidea</taxon>
        <taxon>Vermetidae</taxon>
        <taxon>Ceraesignum</taxon>
    </lineage>
</organism>
<dbReference type="PANTHER" id="PTHR11410:SF0">
    <property type="entry name" value="ATP SYNTHASE SUBUNIT A"/>
    <property type="match status" value="1"/>
</dbReference>
<evidence type="ECO:0000313" key="13">
    <source>
        <dbReference type="EMBL" id="ADI79386.1"/>
    </source>
</evidence>
<dbReference type="CDD" id="cd00310">
    <property type="entry name" value="ATP-synt_Fo_a_6"/>
    <property type="match status" value="1"/>
</dbReference>
<protein>
    <recommendedName>
        <fullName evidence="11">ATP synthase subunit a</fullName>
    </recommendedName>
</protein>
<keyword evidence="6" id="KW-0375">Hydrogen ion transport</keyword>
<dbReference type="CTD" id="4508"/>
<evidence type="ECO:0000256" key="2">
    <source>
        <dbReference type="ARBA" id="ARBA00006810"/>
    </source>
</evidence>
<keyword evidence="8" id="KW-0406">Ion transport</keyword>
<dbReference type="RefSeq" id="YP_003934364.1">
    <property type="nucleotide sequence ID" value="NC_014583.1"/>
</dbReference>